<dbReference type="PANTHER" id="PTHR42978">
    <property type="entry name" value="QUORUM-QUENCHING LACTONASE YTNP-RELATED-RELATED"/>
    <property type="match status" value="1"/>
</dbReference>
<keyword evidence="4" id="KW-0378">Hydrolase</keyword>
<keyword evidence="3" id="KW-0479">Metal-binding</keyword>
<dbReference type="Proteomes" id="UP000184076">
    <property type="component" value="Unassembled WGS sequence"/>
</dbReference>
<evidence type="ECO:0000256" key="3">
    <source>
        <dbReference type="ARBA" id="ARBA00022723"/>
    </source>
</evidence>
<evidence type="ECO:0000256" key="1">
    <source>
        <dbReference type="ARBA" id="ARBA00001947"/>
    </source>
</evidence>
<protein>
    <submittedName>
        <fullName evidence="7">Glyoxylase, beta-lactamase superfamily II</fullName>
    </submittedName>
</protein>
<keyword evidence="8" id="KW-1185">Reference proteome</keyword>
<evidence type="ECO:0000313" key="8">
    <source>
        <dbReference type="Proteomes" id="UP000184076"/>
    </source>
</evidence>
<dbReference type="EMBL" id="FQVB01000008">
    <property type="protein sequence ID" value="SHE89993.1"/>
    <property type="molecule type" value="Genomic_DNA"/>
</dbReference>
<dbReference type="GO" id="GO:0016787">
    <property type="term" value="F:hydrolase activity"/>
    <property type="evidence" value="ECO:0007669"/>
    <property type="project" value="UniProtKB-KW"/>
</dbReference>
<comment type="similarity">
    <text evidence="2">Belongs to the metallo-beta-lactamase superfamily.</text>
</comment>
<evidence type="ECO:0000256" key="4">
    <source>
        <dbReference type="ARBA" id="ARBA00022801"/>
    </source>
</evidence>
<dbReference type="GO" id="GO:0046872">
    <property type="term" value="F:metal ion binding"/>
    <property type="evidence" value="ECO:0007669"/>
    <property type="project" value="UniProtKB-KW"/>
</dbReference>
<proteinExistence type="inferred from homology"/>
<keyword evidence="5" id="KW-0862">Zinc</keyword>
<dbReference type="OrthoDB" id="9773738at2"/>
<organism evidence="7 8">
    <name type="scientific">Desulfacinum infernum DSM 9756</name>
    <dbReference type="NCBI Taxonomy" id="1121391"/>
    <lineage>
        <taxon>Bacteria</taxon>
        <taxon>Pseudomonadati</taxon>
        <taxon>Thermodesulfobacteriota</taxon>
        <taxon>Syntrophobacteria</taxon>
        <taxon>Syntrophobacterales</taxon>
        <taxon>Syntrophobacteraceae</taxon>
        <taxon>Desulfacinum</taxon>
    </lineage>
</organism>
<dbReference type="AlphaFoldDB" id="A0A1M4X946"/>
<evidence type="ECO:0000256" key="2">
    <source>
        <dbReference type="ARBA" id="ARBA00007749"/>
    </source>
</evidence>
<dbReference type="RefSeq" id="WP_073037589.1">
    <property type="nucleotide sequence ID" value="NZ_FQVB01000008.1"/>
</dbReference>
<accession>A0A1M4X946</accession>
<dbReference type="InterPro" id="IPR001279">
    <property type="entry name" value="Metallo-B-lactamas"/>
</dbReference>
<sequence>MREYTIRPLVVGANETDQGIMTYLKDYGKRIWIPIYAFVIEGGDETILVDTGLEEFMVPDHVAETYNLEILEFEDALASAGLRPEDVDVIIHTHLHNDHCENDAKCPNAVIIVQEEEYAFFQNPHPLDHRYYPDLLDGLKVETVRGDVTFRDGIDLIFTPGHTPGGQSVAVNTSAGRAIITGFCCNDKNFPNTGPAVTPGVHTDALAAYDSIQKIRKMADILIPLHDLRIGALKRIP</sequence>
<comment type="cofactor">
    <cofactor evidence="1">
        <name>Zn(2+)</name>
        <dbReference type="ChEBI" id="CHEBI:29105"/>
    </cofactor>
</comment>
<name>A0A1M4X946_9BACT</name>
<dbReference type="InterPro" id="IPR036866">
    <property type="entry name" value="RibonucZ/Hydroxyglut_hydro"/>
</dbReference>
<dbReference type="Pfam" id="PF00753">
    <property type="entry name" value="Lactamase_B"/>
    <property type="match status" value="1"/>
</dbReference>
<reference evidence="8" key="1">
    <citation type="submission" date="2016-11" db="EMBL/GenBank/DDBJ databases">
        <authorList>
            <person name="Varghese N."/>
            <person name="Submissions S."/>
        </authorList>
    </citation>
    <scope>NUCLEOTIDE SEQUENCE [LARGE SCALE GENOMIC DNA]</scope>
    <source>
        <strain evidence="8">DSM 9756</strain>
    </source>
</reference>
<feature type="domain" description="Metallo-beta-lactamase" evidence="6">
    <location>
        <begin position="34"/>
        <end position="226"/>
    </location>
</feature>
<dbReference type="SMART" id="SM00849">
    <property type="entry name" value="Lactamase_B"/>
    <property type="match status" value="1"/>
</dbReference>
<dbReference type="CDD" id="cd07729">
    <property type="entry name" value="AHL_lactonase_MBL-fold"/>
    <property type="match status" value="1"/>
</dbReference>
<gene>
    <name evidence="7" type="ORF">SAMN02745206_01018</name>
</gene>
<evidence type="ECO:0000259" key="6">
    <source>
        <dbReference type="SMART" id="SM00849"/>
    </source>
</evidence>
<dbReference type="InterPro" id="IPR051013">
    <property type="entry name" value="MBL_superfamily_lactonases"/>
</dbReference>
<dbReference type="Gene3D" id="3.60.15.10">
    <property type="entry name" value="Ribonuclease Z/Hydroxyacylglutathione hydrolase-like"/>
    <property type="match status" value="1"/>
</dbReference>
<evidence type="ECO:0000313" key="7">
    <source>
        <dbReference type="EMBL" id="SHE89993.1"/>
    </source>
</evidence>
<dbReference type="PANTHER" id="PTHR42978:SF7">
    <property type="entry name" value="METALLO-HYDROLASE RV2300C-RELATED"/>
    <property type="match status" value="1"/>
</dbReference>
<dbReference type="SUPFAM" id="SSF56281">
    <property type="entry name" value="Metallo-hydrolase/oxidoreductase"/>
    <property type="match status" value="1"/>
</dbReference>
<dbReference type="STRING" id="1121391.SAMN02745206_01018"/>
<evidence type="ECO:0000256" key="5">
    <source>
        <dbReference type="ARBA" id="ARBA00022833"/>
    </source>
</evidence>